<reference evidence="4" key="2">
    <citation type="submission" date="2024-04" db="EMBL/GenBank/DDBJ databases">
        <authorList>
            <person name="Chen Y."/>
            <person name="Shah S."/>
            <person name="Dougan E. K."/>
            <person name="Thang M."/>
            <person name="Chan C."/>
        </authorList>
    </citation>
    <scope>NUCLEOTIDE SEQUENCE [LARGE SCALE GENOMIC DNA]</scope>
</reference>
<feature type="transmembrane region" description="Helical" evidence="1">
    <location>
        <begin position="124"/>
        <end position="143"/>
    </location>
</feature>
<sequence length="320" mass="33631">MGAEHRAGLCSVCLISVATVCTTQLTRSAQNHLHAPGFVAYVHIAMMTLLLPLAWACRKDDSSPFLASAKDVCVFLPLWVVSNYGLVQALALAPAGLVQCLFGTGPAQVAILSRVFLEEPLTSLRILAVLLAFAGVLALAAHAKFQGDSALNVLLGTCCALLAVVAAACYKVAFKLRLGTPPAYVVLGVVGTLGLVATVLGLPVVLLLSFLGLEDRWWSSSATVDWSLVFGSAAFDMVYNTSMAWGLAVSSPVFVSLGANVGTPVNMFVDAVLHGDWPSLPQYCGTVLIAISFIMLVFCESGQARPVTRQVSQSLIMASS</sequence>
<dbReference type="InterPro" id="IPR026505">
    <property type="entry name" value="Solute_c_fam_35_mem_F3/F4"/>
</dbReference>
<dbReference type="EMBL" id="CAMXCT010001724">
    <property type="protein sequence ID" value="CAI3992526.1"/>
    <property type="molecule type" value="Genomic_DNA"/>
</dbReference>
<evidence type="ECO:0000313" key="6">
    <source>
        <dbReference type="Proteomes" id="UP001152797"/>
    </source>
</evidence>
<dbReference type="GO" id="GO:0016020">
    <property type="term" value="C:membrane"/>
    <property type="evidence" value="ECO:0007669"/>
    <property type="project" value="InterPro"/>
</dbReference>
<reference evidence="3" key="1">
    <citation type="submission" date="2022-10" db="EMBL/GenBank/DDBJ databases">
        <authorList>
            <person name="Chen Y."/>
            <person name="Dougan E. K."/>
            <person name="Chan C."/>
            <person name="Rhodes N."/>
            <person name="Thang M."/>
        </authorList>
    </citation>
    <scope>NUCLEOTIDE SEQUENCE</scope>
</reference>
<comment type="caution">
    <text evidence="3">The sequence shown here is derived from an EMBL/GenBank/DDBJ whole genome shotgun (WGS) entry which is preliminary data.</text>
</comment>
<dbReference type="SUPFAM" id="SSF103481">
    <property type="entry name" value="Multidrug resistance efflux transporter EmrE"/>
    <property type="match status" value="2"/>
</dbReference>
<feature type="transmembrane region" description="Helical" evidence="1">
    <location>
        <begin position="280"/>
        <end position="299"/>
    </location>
</feature>
<protein>
    <submittedName>
        <fullName evidence="5">Solute carrier family 35 member F3</fullName>
    </submittedName>
</protein>
<dbReference type="PANTHER" id="PTHR19346:SF4">
    <property type="entry name" value="SUGAR PHOSPHATE TRANSPORTER DOMAIN-CONTAINING PROTEIN"/>
    <property type="match status" value="1"/>
</dbReference>
<organism evidence="3">
    <name type="scientific">Cladocopium goreaui</name>
    <dbReference type="NCBI Taxonomy" id="2562237"/>
    <lineage>
        <taxon>Eukaryota</taxon>
        <taxon>Sar</taxon>
        <taxon>Alveolata</taxon>
        <taxon>Dinophyceae</taxon>
        <taxon>Suessiales</taxon>
        <taxon>Symbiodiniaceae</taxon>
        <taxon>Cladocopium</taxon>
    </lineage>
</organism>
<dbReference type="InterPro" id="IPR000620">
    <property type="entry name" value="EamA_dom"/>
</dbReference>
<feature type="transmembrane region" description="Helical" evidence="1">
    <location>
        <begin position="184"/>
        <end position="211"/>
    </location>
</feature>
<evidence type="ECO:0000313" key="3">
    <source>
        <dbReference type="EMBL" id="CAI3992526.1"/>
    </source>
</evidence>
<dbReference type="EMBL" id="CAMXCT020001724">
    <property type="protein sequence ID" value="CAL1145901.1"/>
    <property type="molecule type" value="Genomic_DNA"/>
</dbReference>
<dbReference type="PANTHER" id="PTHR19346">
    <property type="entry name" value="SUGAR PHOSPHATE TRANSPORTER DOMAIN-CONTAINING PROTEIN"/>
    <property type="match status" value="1"/>
</dbReference>
<evidence type="ECO:0000259" key="2">
    <source>
        <dbReference type="Pfam" id="PF00892"/>
    </source>
</evidence>
<feature type="domain" description="EamA" evidence="2">
    <location>
        <begin position="8"/>
        <end position="139"/>
    </location>
</feature>
<feature type="transmembrane region" description="Helical" evidence="1">
    <location>
        <begin position="149"/>
        <end position="172"/>
    </location>
</feature>
<name>A0A9P1FY82_9DINO</name>
<keyword evidence="1" id="KW-0472">Membrane</keyword>
<keyword evidence="1" id="KW-1133">Transmembrane helix</keyword>
<dbReference type="AlphaFoldDB" id="A0A9P1FY82"/>
<gene>
    <name evidence="3" type="ORF">C1SCF055_LOCUS19351</name>
</gene>
<dbReference type="EMBL" id="CAMXCT030001724">
    <property type="protein sequence ID" value="CAL4779838.1"/>
    <property type="molecule type" value="Genomic_DNA"/>
</dbReference>
<keyword evidence="1" id="KW-0812">Transmembrane</keyword>
<evidence type="ECO:0000313" key="4">
    <source>
        <dbReference type="EMBL" id="CAL1145901.1"/>
    </source>
</evidence>
<evidence type="ECO:0000256" key="1">
    <source>
        <dbReference type="SAM" id="Phobius"/>
    </source>
</evidence>
<evidence type="ECO:0000313" key="5">
    <source>
        <dbReference type="EMBL" id="CAL4779838.1"/>
    </source>
</evidence>
<dbReference type="InterPro" id="IPR037185">
    <property type="entry name" value="EmrE-like"/>
</dbReference>
<feature type="transmembrane region" description="Helical" evidence="1">
    <location>
        <begin position="38"/>
        <end position="57"/>
    </location>
</feature>
<keyword evidence="6" id="KW-1185">Reference proteome</keyword>
<feature type="transmembrane region" description="Helical" evidence="1">
    <location>
        <begin position="69"/>
        <end position="90"/>
    </location>
</feature>
<dbReference type="OrthoDB" id="424114at2759"/>
<proteinExistence type="predicted"/>
<dbReference type="Pfam" id="PF00892">
    <property type="entry name" value="EamA"/>
    <property type="match status" value="1"/>
</dbReference>
<accession>A0A9P1FY82</accession>
<dbReference type="Proteomes" id="UP001152797">
    <property type="component" value="Unassembled WGS sequence"/>
</dbReference>